<dbReference type="VEuPathDB" id="VectorBase:ISCW003623"/>
<feature type="non-terminal residue" evidence="2">
    <location>
        <position position="1"/>
    </location>
</feature>
<protein>
    <submittedName>
        <fullName evidence="2 3">Uncharacterized protein</fullName>
    </submittedName>
</protein>
<evidence type="ECO:0000313" key="4">
    <source>
        <dbReference type="Proteomes" id="UP000001555"/>
    </source>
</evidence>
<organism>
    <name type="scientific">Ixodes scapularis</name>
    <name type="common">Black-legged tick</name>
    <name type="synonym">Deer tick</name>
    <dbReference type="NCBI Taxonomy" id="6945"/>
    <lineage>
        <taxon>Eukaryota</taxon>
        <taxon>Metazoa</taxon>
        <taxon>Ecdysozoa</taxon>
        <taxon>Arthropoda</taxon>
        <taxon>Chelicerata</taxon>
        <taxon>Arachnida</taxon>
        <taxon>Acari</taxon>
        <taxon>Parasitiformes</taxon>
        <taxon>Ixodida</taxon>
        <taxon>Ixodoidea</taxon>
        <taxon>Ixodidae</taxon>
        <taxon>Ixodinae</taxon>
        <taxon>Ixodes</taxon>
    </lineage>
</organism>
<dbReference type="VEuPathDB" id="VectorBase:ISCI003623"/>
<dbReference type="EMBL" id="DS704109">
    <property type="protein sequence ID" value="EEC05473.1"/>
    <property type="molecule type" value="Genomic_DNA"/>
</dbReference>
<evidence type="ECO:0000256" key="1">
    <source>
        <dbReference type="SAM" id="MobiDB-lite"/>
    </source>
</evidence>
<dbReference type="PaxDb" id="6945-B7PFV1"/>
<evidence type="ECO:0000313" key="2">
    <source>
        <dbReference type="EMBL" id="EEC05473.1"/>
    </source>
</evidence>
<sequence>EGGQRAALCTHQHATPSRAAGSVAGRQRSISVSAAWPAASGWPRSCRWRCCFARPPGAPWVSRGAWDVQRCGGRRGNRARRGAATPR</sequence>
<dbReference type="InParanoid" id="B7PFV1"/>
<proteinExistence type="predicted"/>
<keyword evidence="4" id="KW-1185">Reference proteome</keyword>
<feature type="region of interest" description="Disordered" evidence="1">
    <location>
        <begin position="1"/>
        <end position="25"/>
    </location>
</feature>
<reference evidence="3" key="2">
    <citation type="submission" date="2020-05" db="UniProtKB">
        <authorList>
            <consortium name="EnsemblMetazoa"/>
        </authorList>
    </citation>
    <scope>IDENTIFICATION</scope>
    <source>
        <strain evidence="3">wikel</strain>
    </source>
</reference>
<name>B7PFV1_IXOSC</name>
<gene>
    <name evidence="2" type="ORF">IscW_ISCW003623</name>
</gene>
<evidence type="ECO:0000313" key="3">
    <source>
        <dbReference type="EnsemblMetazoa" id="ISCW003623-PA"/>
    </source>
</evidence>
<dbReference type="AlphaFoldDB" id="B7PFV1"/>
<feature type="non-terminal residue" evidence="2">
    <location>
        <position position="87"/>
    </location>
</feature>
<dbReference type="EMBL" id="ABJB010413574">
    <property type="status" value="NOT_ANNOTATED_CDS"/>
    <property type="molecule type" value="Genomic_DNA"/>
</dbReference>
<accession>B7PFV1</accession>
<reference evidence="2 4" key="1">
    <citation type="submission" date="2008-03" db="EMBL/GenBank/DDBJ databases">
        <title>Annotation of Ixodes scapularis.</title>
        <authorList>
            <consortium name="Ixodes scapularis Genome Project Consortium"/>
            <person name="Caler E."/>
            <person name="Hannick L.I."/>
            <person name="Bidwell S."/>
            <person name="Joardar V."/>
            <person name="Thiagarajan M."/>
            <person name="Amedeo P."/>
            <person name="Galinsky K.J."/>
            <person name="Schobel S."/>
            <person name="Inman J."/>
            <person name="Hostetler J."/>
            <person name="Miller J."/>
            <person name="Hammond M."/>
            <person name="Megy K."/>
            <person name="Lawson D."/>
            <person name="Kodira C."/>
            <person name="Sutton G."/>
            <person name="Meyer J."/>
            <person name="Hill C.A."/>
            <person name="Birren B."/>
            <person name="Nene V."/>
            <person name="Collins F."/>
            <person name="Alarcon-Chaidez F."/>
            <person name="Wikel S."/>
            <person name="Strausberg R."/>
        </authorList>
    </citation>
    <scope>NUCLEOTIDE SEQUENCE [LARGE SCALE GENOMIC DNA]</scope>
    <source>
        <strain evidence="4">Wikel</strain>
        <strain evidence="2">Wikel colony</strain>
    </source>
</reference>
<dbReference type="HOGENOM" id="CLU_2489699_0_0_1"/>
<dbReference type="Proteomes" id="UP000001555">
    <property type="component" value="Unassembled WGS sequence"/>
</dbReference>
<dbReference type="EnsemblMetazoa" id="ISCW003623-RA">
    <property type="protein sequence ID" value="ISCW003623-PA"/>
    <property type="gene ID" value="ISCW003623"/>
</dbReference>